<evidence type="ECO:0000256" key="1">
    <source>
        <dbReference type="ARBA" id="ARBA00022723"/>
    </source>
</evidence>
<dbReference type="EMBL" id="JACWMT010000001">
    <property type="protein sequence ID" value="MBD1269826.1"/>
    <property type="molecule type" value="Genomic_DNA"/>
</dbReference>
<proteinExistence type="predicted"/>
<dbReference type="InterPro" id="IPR017969">
    <property type="entry name" value="Heavy-metal-associated_CS"/>
</dbReference>
<evidence type="ECO:0000313" key="5">
    <source>
        <dbReference type="Proteomes" id="UP000587211"/>
    </source>
</evidence>
<keyword evidence="5" id="KW-1185">Reference proteome</keyword>
<dbReference type="PROSITE" id="PS01047">
    <property type="entry name" value="HMA_1"/>
    <property type="match status" value="1"/>
</dbReference>
<dbReference type="AlphaFoldDB" id="A0A8I0KGL8"/>
<dbReference type="InterPro" id="IPR036163">
    <property type="entry name" value="HMA_dom_sf"/>
</dbReference>
<dbReference type="InterPro" id="IPR006121">
    <property type="entry name" value="HMA_dom"/>
</dbReference>
<dbReference type="SUPFAM" id="SSF55008">
    <property type="entry name" value="HMA, heavy metal-associated domain"/>
    <property type="match status" value="1"/>
</dbReference>
<evidence type="ECO:0000313" key="4">
    <source>
        <dbReference type="EMBL" id="NYI39517.1"/>
    </source>
</evidence>
<sequence>MTTTTYTVTGMTCGHCAAAVTQEITALDGVEDVAVDVASGAVTVTSQGPLDEAQVASAVDEAGYALAGPRDLPLV</sequence>
<dbReference type="Proteomes" id="UP000587211">
    <property type="component" value="Unassembled WGS sequence"/>
</dbReference>
<keyword evidence="1" id="KW-0479">Metal-binding</keyword>
<reference evidence="4 5" key="1">
    <citation type="submission" date="2020-07" db="EMBL/GenBank/DDBJ databases">
        <title>Sequencing the genomes of 1000 actinobacteria strains.</title>
        <authorList>
            <person name="Klenk H.-P."/>
        </authorList>
    </citation>
    <scope>NUCLEOTIDE SEQUENCE [LARGE SCALE GENOMIC DNA]</scope>
    <source>
        <strain evidence="4 5">DSM 19087</strain>
    </source>
</reference>
<dbReference type="GO" id="GO:0046872">
    <property type="term" value="F:metal ion binding"/>
    <property type="evidence" value="ECO:0007669"/>
    <property type="project" value="UniProtKB-KW"/>
</dbReference>
<gene>
    <name evidence="4" type="ORF">BJ975_002892</name>
    <name evidence="3" type="ORF">IDH50_06275</name>
</gene>
<dbReference type="Pfam" id="PF00403">
    <property type="entry name" value="HMA"/>
    <property type="match status" value="1"/>
</dbReference>
<dbReference type="RefSeq" id="WP_179427239.1">
    <property type="nucleotide sequence ID" value="NZ_BAAAMP010000002.1"/>
</dbReference>
<dbReference type="Proteomes" id="UP000659061">
    <property type="component" value="Unassembled WGS sequence"/>
</dbReference>
<evidence type="ECO:0000259" key="2">
    <source>
        <dbReference type="PROSITE" id="PS50846"/>
    </source>
</evidence>
<dbReference type="PROSITE" id="PS50846">
    <property type="entry name" value="HMA_2"/>
    <property type="match status" value="1"/>
</dbReference>
<dbReference type="Gene3D" id="3.30.70.100">
    <property type="match status" value="1"/>
</dbReference>
<evidence type="ECO:0000313" key="6">
    <source>
        <dbReference type="Proteomes" id="UP000659061"/>
    </source>
</evidence>
<dbReference type="EMBL" id="JACBZN010000001">
    <property type="protein sequence ID" value="NYI39517.1"/>
    <property type="molecule type" value="Genomic_DNA"/>
</dbReference>
<organism evidence="3 6">
    <name type="scientific">Aeromicrobium tamlense</name>
    <dbReference type="NCBI Taxonomy" id="375541"/>
    <lineage>
        <taxon>Bacteria</taxon>
        <taxon>Bacillati</taxon>
        <taxon>Actinomycetota</taxon>
        <taxon>Actinomycetes</taxon>
        <taxon>Propionibacteriales</taxon>
        <taxon>Nocardioidaceae</taxon>
        <taxon>Aeromicrobium</taxon>
    </lineage>
</organism>
<dbReference type="CDD" id="cd00371">
    <property type="entry name" value="HMA"/>
    <property type="match status" value="1"/>
</dbReference>
<feature type="domain" description="HMA" evidence="2">
    <location>
        <begin position="2"/>
        <end position="67"/>
    </location>
</feature>
<accession>A0A8I0KGL8</accession>
<protein>
    <submittedName>
        <fullName evidence="4">Copper chaperone CopZ</fullName>
    </submittedName>
    <submittedName>
        <fullName evidence="3">Heavy-metal-associated domain-containing protein</fullName>
    </submittedName>
</protein>
<evidence type="ECO:0000313" key="3">
    <source>
        <dbReference type="EMBL" id="MBD1269826.1"/>
    </source>
</evidence>
<name>A0A8I0KGL8_9ACTN</name>
<reference evidence="3" key="2">
    <citation type="submission" date="2020-09" db="EMBL/GenBank/DDBJ databases">
        <title>Novel species in genus Aeromicrobium.</title>
        <authorList>
            <person name="Zhang G."/>
        </authorList>
    </citation>
    <scope>NUCLEOTIDE SEQUENCE</scope>
    <source>
        <strain evidence="3">SSW1-57</strain>
    </source>
</reference>
<comment type="caution">
    <text evidence="3">The sequence shown here is derived from an EMBL/GenBank/DDBJ whole genome shotgun (WGS) entry which is preliminary data.</text>
</comment>